<feature type="non-terminal residue" evidence="1">
    <location>
        <position position="1"/>
    </location>
</feature>
<sequence length="44" mass="5023">TKAEIEWAPVHAEYREEVMQKTLALGVERVEFSPADNEAYLETA</sequence>
<reference evidence="1" key="1">
    <citation type="journal article" date="2014" name="Front. Microbiol.">
        <title>High frequency of phylogenetically diverse reductive dehalogenase-homologous genes in deep subseafloor sedimentary metagenomes.</title>
        <authorList>
            <person name="Kawai M."/>
            <person name="Futagami T."/>
            <person name="Toyoda A."/>
            <person name="Takaki Y."/>
            <person name="Nishi S."/>
            <person name="Hori S."/>
            <person name="Arai W."/>
            <person name="Tsubouchi T."/>
            <person name="Morono Y."/>
            <person name="Uchiyama I."/>
            <person name="Ito T."/>
            <person name="Fujiyama A."/>
            <person name="Inagaki F."/>
            <person name="Takami H."/>
        </authorList>
    </citation>
    <scope>NUCLEOTIDE SEQUENCE</scope>
    <source>
        <strain evidence="1">Expedition CK06-06</strain>
    </source>
</reference>
<proteinExistence type="predicted"/>
<name>X1RDU6_9ZZZZ</name>
<comment type="caution">
    <text evidence="1">The sequence shown here is derived from an EMBL/GenBank/DDBJ whole genome shotgun (WGS) entry which is preliminary data.</text>
</comment>
<protein>
    <submittedName>
        <fullName evidence="1">Uncharacterized protein</fullName>
    </submittedName>
</protein>
<dbReference type="AlphaFoldDB" id="X1RDU6"/>
<dbReference type="EMBL" id="BARW01010639">
    <property type="protein sequence ID" value="GAI78748.1"/>
    <property type="molecule type" value="Genomic_DNA"/>
</dbReference>
<evidence type="ECO:0000313" key="1">
    <source>
        <dbReference type="EMBL" id="GAI78748.1"/>
    </source>
</evidence>
<gene>
    <name evidence="1" type="ORF">S12H4_20865</name>
</gene>
<accession>X1RDU6</accession>
<organism evidence="1">
    <name type="scientific">marine sediment metagenome</name>
    <dbReference type="NCBI Taxonomy" id="412755"/>
    <lineage>
        <taxon>unclassified sequences</taxon>
        <taxon>metagenomes</taxon>
        <taxon>ecological metagenomes</taxon>
    </lineage>
</organism>